<organism evidence="3 4">
    <name type="scientific">Nocardioides panacisoli</name>
    <dbReference type="NCBI Taxonomy" id="627624"/>
    <lineage>
        <taxon>Bacteria</taxon>
        <taxon>Bacillati</taxon>
        <taxon>Actinomycetota</taxon>
        <taxon>Actinomycetes</taxon>
        <taxon>Propionibacteriales</taxon>
        <taxon>Nocardioidaceae</taxon>
        <taxon>Nocardioides</taxon>
    </lineage>
</organism>
<keyword evidence="1" id="KW-1133">Transmembrane helix</keyword>
<reference evidence="4" key="1">
    <citation type="journal article" date="2019" name="Int. J. Syst. Evol. Microbiol.">
        <title>The Global Catalogue of Microorganisms (GCM) 10K type strain sequencing project: providing services to taxonomists for standard genome sequencing and annotation.</title>
        <authorList>
            <consortium name="The Broad Institute Genomics Platform"/>
            <consortium name="The Broad Institute Genome Sequencing Center for Infectious Disease"/>
            <person name="Wu L."/>
            <person name="Ma J."/>
        </authorList>
    </citation>
    <scope>NUCLEOTIDE SEQUENCE [LARGE SCALE GENOMIC DNA]</scope>
    <source>
        <strain evidence="4">JCM 16953</strain>
    </source>
</reference>
<feature type="transmembrane region" description="Helical" evidence="1">
    <location>
        <begin position="44"/>
        <end position="63"/>
    </location>
</feature>
<keyword evidence="4" id="KW-1185">Reference proteome</keyword>
<dbReference type="Pfam" id="PF20059">
    <property type="entry name" value="DUF6458"/>
    <property type="match status" value="1"/>
</dbReference>
<feature type="transmembrane region" description="Helical" evidence="1">
    <location>
        <begin position="12"/>
        <end position="32"/>
    </location>
</feature>
<keyword evidence="1" id="KW-0812">Transmembrane</keyword>
<gene>
    <name evidence="3" type="ORF">GCM10022242_09410</name>
</gene>
<accession>A0ABP7I3K2</accession>
<evidence type="ECO:0000313" key="4">
    <source>
        <dbReference type="Proteomes" id="UP001501821"/>
    </source>
</evidence>
<keyword evidence="1" id="KW-0472">Membrane</keyword>
<dbReference type="Proteomes" id="UP001501821">
    <property type="component" value="Unassembled WGS sequence"/>
</dbReference>
<sequence>MGDGKTGHQRIMYIGLGIVLLVLGLILAFDVITVDLSFINDQALGVILIICGILAIVLSFLWARPRRAANQTVVYRDNGPM</sequence>
<evidence type="ECO:0000313" key="3">
    <source>
        <dbReference type="EMBL" id="GAA3808677.1"/>
    </source>
</evidence>
<comment type="caution">
    <text evidence="3">The sequence shown here is derived from an EMBL/GenBank/DDBJ whole genome shotgun (WGS) entry which is preliminary data.</text>
</comment>
<dbReference type="InterPro" id="IPR045597">
    <property type="entry name" value="DUF6458"/>
</dbReference>
<evidence type="ECO:0000256" key="1">
    <source>
        <dbReference type="SAM" id="Phobius"/>
    </source>
</evidence>
<proteinExistence type="predicted"/>
<feature type="domain" description="DUF6458" evidence="2">
    <location>
        <begin position="12"/>
        <end position="74"/>
    </location>
</feature>
<dbReference type="EMBL" id="BAABAH010000002">
    <property type="protein sequence ID" value="GAA3808677.1"/>
    <property type="molecule type" value="Genomic_DNA"/>
</dbReference>
<name>A0ABP7I3K2_9ACTN</name>
<protein>
    <recommendedName>
        <fullName evidence="2">DUF6458 domain-containing protein</fullName>
    </recommendedName>
</protein>
<evidence type="ECO:0000259" key="2">
    <source>
        <dbReference type="Pfam" id="PF20059"/>
    </source>
</evidence>